<dbReference type="AlphaFoldDB" id="A0A158LYP0"/>
<evidence type="ECO:0000313" key="8">
    <source>
        <dbReference type="EMBL" id="KAK86976.1"/>
    </source>
</evidence>
<evidence type="ECO:0000256" key="2">
    <source>
        <dbReference type="ARBA" id="ARBA00022448"/>
    </source>
</evidence>
<feature type="transmembrane region" description="Helical" evidence="7">
    <location>
        <begin position="257"/>
        <end position="280"/>
    </location>
</feature>
<keyword evidence="5 7" id="KW-1133">Transmembrane helix</keyword>
<evidence type="ECO:0000256" key="4">
    <source>
        <dbReference type="ARBA" id="ARBA00022692"/>
    </source>
</evidence>
<comment type="subcellular location">
    <subcellularLocation>
        <location evidence="1">Cell membrane</location>
        <topology evidence="1">Multi-pass membrane protein</topology>
    </subcellularLocation>
</comment>
<feature type="transmembrane region" description="Helical" evidence="7">
    <location>
        <begin position="177"/>
        <end position="197"/>
    </location>
</feature>
<proteinExistence type="predicted"/>
<dbReference type="CDD" id="cd06173">
    <property type="entry name" value="MFS_MefA_like"/>
    <property type="match status" value="1"/>
</dbReference>
<dbReference type="Gene3D" id="1.20.1250.20">
    <property type="entry name" value="MFS general substrate transporter like domains"/>
    <property type="match status" value="1"/>
</dbReference>
<organism evidence="8 9">
    <name type="scientific">Bordetella holmesii CDC-H585-BH</name>
    <dbReference type="NCBI Taxonomy" id="1331206"/>
    <lineage>
        <taxon>Bacteria</taxon>
        <taxon>Pseudomonadati</taxon>
        <taxon>Pseudomonadota</taxon>
        <taxon>Betaproteobacteria</taxon>
        <taxon>Burkholderiales</taxon>
        <taxon>Alcaligenaceae</taxon>
        <taxon>Bordetella</taxon>
    </lineage>
</organism>
<evidence type="ECO:0000256" key="6">
    <source>
        <dbReference type="ARBA" id="ARBA00023136"/>
    </source>
</evidence>
<evidence type="ECO:0000256" key="5">
    <source>
        <dbReference type="ARBA" id="ARBA00022989"/>
    </source>
</evidence>
<dbReference type="Pfam" id="PF05977">
    <property type="entry name" value="MFS_3"/>
    <property type="match status" value="1"/>
</dbReference>
<dbReference type="InterPro" id="IPR010290">
    <property type="entry name" value="TM_effector"/>
</dbReference>
<feature type="transmembrane region" description="Helical" evidence="7">
    <location>
        <begin position="86"/>
        <end position="110"/>
    </location>
</feature>
<dbReference type="InterPro" id="IPR036259">
    <property type="entry name" value="MFS_trans_sf"/>
</dbReference>
<dbReference type="SUPFAM" id="SSF103473">
    <property type="entry name" value="MFS general substrate transporter"/>
    <property type="match status" value="1"/>
</dbReference>
<dbReference type="GeneID" id="93118750"/>
<accession>A0A158LYP0</accession>
<gene>
    <name evidence="8" type="ORF">L497_2526</name>
</gene>
<evidence type="ECO:0000256" key="3">
    <source>
        <dbReference type="ARBA" id="ARBA00022475"/>
    </source>
</evidence>
<feature type="transmembrane region" description="Helical" evidence="7">
    <location>
        <begin position="292"/>
        <end position="313"/>
    </location>
</feature>
<evidence type="ECO:0000313" key="9">
    <source>
        <dbReference type="Proteomes" id="UP000026682"/>
    </source>
</evidence>
<dbReference type="PANTHER" id="PTHR23513">
    <property type="entry name" value="INTEGRAL MEMBRANE EFFLUX PROTEIN-RELATED"/>
    <property type="match status" value="1"/>
</dbReference>
<keyword evidence="6 7" id="KW-0472">Membrane</keyword>
<evidence type="ECO:0000256" key="1">
    <source>
        <dbReference type="ARBA" id="ARBA00004651"/>
    </source>
</evidence>
<dbReference type="PATRIC" id="fig|1331206.3.peg.3475"/>
<keyword evidence="4 7" id="KW-0812">Transmembrane</keyword>
<dbReference type="PANTHER" id="PTHR23513:SF9">
    <property type="entry name" value="ENTEROBACTIN EXPORTER ENTS"/>
    <property type="match status" value="1"/>
</dbReference>
<protein>
    <submittedName>
        <fullName evidence="8">Transporter, major facilitator family protein</fullName>
    </submittedName>
</protein>
<feature type="transmembrane region" description="Helical" evidence="7">
    <location>
        <begin position="226"/>
        <end position="251"/>
    </location>
</feature>
<dbReference type="EMBL" id="JFZZ01000143">
    <property type="protein sequence ID" value="KAK86976.1"/>
    <property type="molecule type" value="Genomic_DNA"/>
</dbReference>
<dbReference type="Proteomes" id="UP000026682">
    <property type="component" value="Unassembled WGS sequence"/>
</dbReference>
<keyword evidence="2" id="KW-0813">Transport</keyword>
<feature type="transmembrane region" description="Helical" evidence="7">
    <location>
        <begin position="373"/>
        <end position="398"/>
    </location>
</feature>
<feature type="transmembrane region" description="Helical" evidence="7">
    <location>
        <begin position="53"/>
        <end position="74"/>
    </location>
</feature>
<dbReference type="RefSeq" id="WP_005016164.1">
    <property type="nucleotide sequence ID" value="NZ_JFZZ01000143.1"/>
</dbReference>
<evidence type="ECO:0000256" key="7">
    <source>
        <dbReference type="SAM" id="Phobius"/>
    </source>
</evidence>
<name>A0A158LYP0_9BORD</name>
<keyword evidence="3" id="KW-1003">Cell membrane</keyword>
<comment type="caution">
    <text evidence="8">The sequence shown here is derived from an EMBL/GenBank/DDBJ whole genome shotgun (WGS) entry which is preliminary data.</text>
</comment>
<reference evidence="8 9" key="1">
    <citation type="submission" date="2014-03" db="EMBL/GenBank/DDBJ databases">
        <title>Genome sequence of Bordetella holmseii.</title>
        <authorList>
            <person name="Harvill E."/>
            <person name="Goodfield L.L."/>
            <person name="Ivanov Y."/>
            <person name="Meyer J.A."/>
            <person name="Newth C."/>
            <person name="Cassiday P."/>
            <person name="Tondella M.L."/>
            <person name="Liao P."/>
            <person name="Zimmerman J."/>
            <person name="Meert K."/>
            <person name="Wessel D."/>
            <person name="Berger J."/>
            <person name="Dean J.M."/>
            <person name="Holubkov R."/>
            <person name="Burr J."/>
            <person name="Liu T."/>
            <person name="Brinkac L.M."/>
            <person name="Sanka R."/>
            <person name="Kim M."/>
            <person name="Losada L."/>
        </authorList>
    </citation>
    <scope>NUCLEOTIDE SEQUENCE [LARGE SCALE GENOMIC DNA]</scope>
    <source>
        <strain evidence="8 9">CDC-H585-BH</strain>
    </source>
</reference>
<feature type="transmembrane region" description="Helical" evidence="7">
    <location>
        <begin position="25"/>
        <end position="47"/>
    </location>
</feature>
<dbReference type="GO" id="GO:0005886">
    <property type="term" value="C:plasma membrane"/>
    <property type="evidence" value="ECO:0007669"/>
    <property type="project" value="UniProtKB-SubCell"/>
</dbReference>
<sequence length="413" mass="43118">MSPASSADSPPADTPLSRPAFRRFLAARFCSSLAYQIVSVAVGWQIFALTGNALDLGLIGLAQFLPMMCLTLVVGHVADRYDRRRIVAVCMALEGAATLLLAVAAVQGFGGKALVYLTVMVISSARAFEAPTLPTLIPAIVPRAWIPRATALSASSNQIAQIAGPALGGIGYGIGAGWIYGIASLMYVFGLVSILRVRTERAPPHRAPTTWHTLFAGIRFIASRRLLLGTLSLDLFAVLLGGATALLPVFAKDILHAGPWALGALRAAPAVGAALMSLMLARMTMERHVGRLLFGALFLFGLATIVFGLSTAIPLSLGALVVLGAADSISVVVRSSLVQLNTPDEMLGRVSAVNTLFIGTSNQLGEFESGVTAAMFGTVAAVVLGGVGTIAVAGIWMWKFPELRKLTSLNAPA</sequence>